<reference evidence="3" key="1">
    <citation type="submission" date="2023-06" db="EMBL/GenBank/DDBJ databases">
        <title>Genome-scale phylogeny and comparative genomics of the fungal order Sordariales.</title>
        <authorList>
            <consortium name="Lawrence Berkeley National Laboratory"/>
            <person name="Hensen N."/>
            <person name="Bonometti L."/>
            <person name="Westerberg I."/>
            <person name="Brannstrom I.O."/>
            <person name="Guillou S."/>
            <person name="Cros-Aarteil S."/>
            <person name="Calhoun S."/>
            <person name="Haridas S."/>
            <person name="Kuo A."/>
            <person name="Mondo S."/>
            <person name="Pangilinan J."/>
            <person name="Riley R."/>
            <person name="Labutti K."/>
            <person name="Andreopoulos B."/>
            <person name="Lipzen A."/>
            <person name="Chen C."/>
            <person name="Yanf M."/>
            <person name="Daum C."/>
            <person name="Ng V."/>
            <person name="Clum A."/>
            <person name="Steindorff A."/>
            <person name="Ohm R."/>
            <person name="Martin F."/>
            <person name="Silar P."/>
            <person name="Natvig D."/>
            <person name="Lalanne C."/>
            <person name="Gautier V."/>
            <person name="Ament-Velasquez S.L."/>
            <person name="Kruys A."/>
            <person name="Hutchinson M.I."/>
            <person name="Powell A.J."/>
            <person name="Barry K."/>
            <person name="Miller A.N."/>
            <person name="Grigoriev I.V."/>
            <person name="Debuchy R."/>
            <person name="Gladieux P."/>
            <person name="Thoren M.H."/>
            <person name="Johannesson H."/>
        </authorList>
    </citation>
    <scope>NUCLEOTIDE SEQUENCE</scope>
    <source>
        <strain evidence="3">SMH2532-1</strain>
    </source>
</reference>
<dbReference type="Proteomes" id="UP001174936">
    <property type="component" value="Unassembled WGS sequence"/>
</dbReference>
<organism evidence="3 4">
    <name type="scientific">Cercophora newfieldiana</name>
    <dbReference type="NCBI Taxonomy" id="92897"/>
    <lineage>
        <taxon>Eukaryota</taxon>
        <taxon>Fungi</taxon>
        <taxon>Dikarya</taxon>
        <taxon>Ascomycota</taxon>
        <taxon>Pezizomycotina</taxon>
        <taxon>Sordariomycetes</taxon>
        <taxon>Sordariomycetidae</taxon>
        <taxon>Sordariales</taxon>
        <taxon>Lasiosphaeriaceae</taxon>
        <taxon>Cercophora</taxon>
    </lineage>
</organism>
<feature type="coiled-coil region" evidence="1">
    <location>
        <begin position="142"/>
        <end position="172"/>
    </location>
</feature>
<protein>
    <submittedName>
        <fullName evidence="3">Uncharacterized protein</fullName>
    </submittedName>
</protein>
<dbReference type="EMBL" id="JAULSV010000004">
    <property type="protein sequence ID" value="KAK0646596.1"/>
    <property type="molecule type" value="Genomic_DNA"/>
</dbReference>
<comment type="caution">
    <text evidence="3">The sequence shown here is derived from an EMBL/GenBank/DDBJ whole genome shotgun (WGS) entry which is preliminary data.</text>
</comment>
<name>A0AA40CPJ4_9PEZI</name>
<keyword evidence="4" id="KW-1185">Reference proteome</keyword>
<proteinExistence type="predicted"/>
<accession>A0AA40CPJ4</accession>
<evidence type="ECO:0000313" key="4">
    <source>
        <dbReference type="Proteomes" id="UP001174936"/>
    </source>
</evidence>
<evidence type="ECO:0000256" key="1">
    <source>
        <dbReference type="SAM" id="Coils"/>
    </source>
</evidence>
<gene>
    <name evidence="3" type="ORF">B0T16DRAFT_390999</name>
</gene>
<dbReference type="AlphaFoldDB" id="A0AA40CPJ4"/>
<sequence length="174" mass="19213">MASFFEDLYNKLFSPSPSPFSTPYPSSDSFLLAVDDMAPHNLPQTTMDESAIVESVLGGNPVPGHFPSSPRSSMSSTISAQSDIASRLTTSAAAPRVKLDPMIRHYPKPTEEIDVEAMLARKPLKGTLSHYFKNARDVKIPVKTAAQQAKDFEDTKKELLRAKEEMQRLSTAKR</sequence>
<evidence type="ECO:0000313" key="3">
    <source>
        <dbReference type="EMBL" id="KAK0646596.1"/>
    </source>
</evidence>
<feature type="compositionally biased region" description="Low complexity" evidence="2">
    <location>
        <begin position="68"/>
        <end position="79"/>
    </location>
</feature>
<feature type="compositionally biased region" description="Polar residues" evidence="2">
    <location>
        <begin position="80"/>
        <end position="91"/>
    </location>
</feature>
<evidence type="ECO:0000256" key="2">
    <source>
        <dbReference type="SAM" id="MobiDB-lite"/>
    </source>
</evidence>
<feature type="region of interest" description="Disordered" evidence="2">
    <location>
        <begin position="67"/>
        <end position="91"/>
    </location>
</feature>
<keyword evidence="1" id="KW-0175">Coiled coil</keyword>